<feature type="domain" description="F-box" evidence="2">
    <location>
        <begin position="76"/>
        <end position="134"/>
    </location>
</feature>
<gene>
    <name evidence="3" type="ORF">AAF712_003271</name>
</gene>
<comment type="caution">
    <text evidence="3">The sequence shown here is derived from an EMBL/GenBank/DDBJ whole genome shotgun (WGS) entry which is preliminary data.</text>
</comment>
<evidence type="ECO:0000256" key="1">
    <source>
        <dbReference type="SAM" id="Coils"/>
    </source>
</evidence>
<organism evidence="3 4">
    <name type="scientific">Marasmius tenuissimus</name>
    <dbReference type="NCBI Taxonomy" id="585030"/>
    <lineage>
        <taxon>Eukaryota</taxon>
        <taxon>Fungi</taxon>
        <taxon>Dikarya</taxon>
        <taxon>Basidiomycota</taxon>
        <taxon>Agaricomycotina</taxon>
        <taxon>Agaricomycetes</taxon>
        <taxon>Agaricomycetidae</taxon>
        <taxon>Agaricales</taxon>
        <taxon>Marasmiineae</taxon>
        <taxon>Marasmiaceae</taxon>
        <taxon>Marasmius</taxon>
    </lineage>
</organism>
<dbReference type="Pfam" id="PF12937">
    <property type="entry name" value="F-box-like"/>
    <property type="match status" value="1"/>
</dbReference>
<evidence type="ECO:0000313" key="4">
    <source>
        <dbReference type="Proteomes" id="UP001437256"/>
    </source>
</evidence>
<keyword evidence="4" id="KW-1185">Reference proteome</keyword>
<protein>
    <recommendedName>
        <fullName evidence="2">F-box domain-containing protein</fullName>
    </recommendedName>
</protein>
<accession>A0ABR3A7F9</accession>
<feature type="coiled-coil region" evidence="1">
    <location>
        <begin position="30"/>
        <end position="57"/>
    </location>
</feature>
<evidence type="ECO:0000259" key="2">
    <source>
        <dbReference type="Pfam" id="PF12937"/>
    </source>
</evidence>
<proteinExistence type="predicted"/>
<dbReference type="EMBL" id="JBBXMP010000011">
    <property type="protein sequence ID" value="KAL0069613.1"/>
    <property type="molecule type" value="Genomic_DNA"/>
</dbReference>
<keyword evidence="1" id="KW-0175">Coiled coil</keyword>
<dbReference type="InterPro" id="IPR001810">
    <property type="entry name" value="F-box_dom"/>
</dbReference>
<dbReference type="Proteomes" id="UP001437256">
    <property type="component" value="Unassembled WGS sequence"/>
</dbReference>
<sequence length="470" mass="53278">MNNDGPLPNVQRLLRSCISSSEQSLVSEQLRDAEKELRCHEIEINKLKATLLSSENKRSRLTHKIQRFRSLLAPVHRLPTEMLANIFKHAIHGKSYHERISRTQASTVFTLSMVCGRWREIILSTPSLWSYVSLQLEDWMYDEEYDEDEGTRHVATDMEVETSRLARIVQLFLKRSQSTQLDLDLNFVLSSPSETRTYIAVRRLCDVLFPTAQRWRSLNISGQTLASDNQTLYSLFSKLSSLKHLALPGRFWSGRPLSGCPSLTSISLREDVIPVMLLVPWQQVKRLDFSGYSGSIQKAVDVLRPCSGVEDLTLELAPFAISTDLPVVVPLVRSFTVKGFNAFRADSNSISIFQCLSLPKVSALSITGDETHLVVEAFADFLRRSSCNITHLTIQVSDEYRADMDTVIPFLRLLPTLKVLRLEESRGYGGTRQNECVSRTLLRQLSSHQRCDSDSPFLPHLSELTLSIYG</sequence>
<dbReference type="SUPFAM" id="SSF52047">
    <property type="entry name" value="RNI-like"/>
    <property type="match status" value="1"/>
</dbReference>
<evidence type="ECO:0000313" key="3">
    <source>
        <dbReference type="EMBL" id="KAL0069613.1"/>
    </source>
</evidence>
<dbReference type="SUPFAM" id="SSF81383">
    <property type="entry name" value="F-box domain"/>
    <property type="match status" value="1"/>
</dbReference>
<dbReference type="InterPro" id="IPR036047">
    <property type="entry name" value="F-box-like_dom_sf"/>
</dbReference>
<dbReference type="Gene3D" id="1.20.1280.50">
    <property type="match status" value="1"/>
</dbReference>
<reference evidence="3 4" key="1">
    <citation type="submission" date="2024-05" db="EMBL/GenBank/DDBJ databases">
        <title>A draft genome resource for the thread blight pathogen Marasmius tenuissimus strain MS-2.</title>
        <authorList>
            <person name="Yulfo-Soto G.E."/>
            <person name="Baruah I.K."/>
            <person name="Amoako-Attah I."/>
            <person name="Bukari Y."/>
            <person name="Meinhardt L.W."/>
            <person name="Bailey B.A."/>
            <person name="Cohen S.P."/>
        </authorList>
    </citation>
    <scope>NUCLEOTIDE SEQUENCE [LARGE SCALE GENOMIC DNA]</scope>
    <source>
        <strain evidence="3 4">MS-2</strain>
    </source>
</reference>
<dbReference type="InterPro" id="IPR032675">
    <property type="entry name" value="LRR_dom_sf"/>
</dbReference>
<dbReference type="Gene3D" id="3.80.10.10">
    <property type="entry name" value="Ribonuclease Inhibitor"/>
    <property type="match status" value="1"/>
</dbReference>
<name>A0ABR3A7F9_9AGAR</name>